<reference evidence="2 3" key="1">
    <citation type="journal article" date="2013" name="Curr. Biol.">
        <title>The Genome of the Foraminiferan Reticulomyxa filosa.</title>
        <authorList>
            <person name="Glockner G."/>
            <person name="Hulsmann N."/>
            <person name="Schleicher M."/>
            <person name="Noegel A.A."/>
            <person name="Eichinger L."/>
            <person name="Gallinger C."/>
            <person name="Pawlowski J."/>
            <person name="Sierra R."/>
            <person name="Euteneuer U."/>
            <person name="Pillet L."/>
            <person name="Moustafa A."/>
            <person name="Platzer M."/>
            <person name="Groth M."/>
            <person name="Szafranski K."/>
            <person name="Schliwa M."/>
        </authorList>
    </citation>
    <scope>NUCLEOTIDE SEQUENCE [LARGE SCALE GENOMIC DNA]</scope>
</reference>
<accession>X6L7M0</accession>
<proteinExistence type="predicted"/>
<feature type="transmembrane region" description="Helical" evidence="1">
    <location>
        <begin position="236"/>
        <end position="257"/>
    </location>
</feature>
<keyword evidence="1" id="KW-1133">Transmembrane helix</keyword>
<evidence type="ECO:0000313" key="2">
    <source>
        <dbReference type="EMBL" id="ETN97348.1"/>
    </source>
</evidence>
<evidence type="ECO:0000313" key="3">
    <source>
        <dbReference type="Proteomes" id="UP000023152"/>
    </source>
</evidence>
<feature type="transmembrane region" description="Helical" evidence="1">
    <location>
        <begin position="197"/>
        <end position="216"/>
    </location>
</feature>
<protein>
    <recommendedName>
        <fullName evidence="4">Transmembrane protein</fullName>
    </recommendedName>
</protein>
<organism evidence="2 3">
    <name type="scientific">Reticulomyxa filosa</name>
    <dbReference type="NCBI Taxonomy" id="46433"/>
    <lineage>
        <taxon>Eukaryota</taxon>
        <taxon>Sar</taxon>
        <taxon>Rhizaria</taxon>
        <taxon>Retaria</taxon>
        <taxon>Foraminifera</taxon>
        <taxon>Monothalamids</taxon>
        <taxon>Reticulomyxidae</taxon>
        <taxon>Reticulomyxa</taxon>
    </lineage>
</organism>
<keyword evidence="3" id="KW-1185">Reference proteome</keyword>
<feature type="transmembrane region" description="Helical" evidence="1">
    <location>
        <begin position="101"/>
        <end position="123"/>
    </location>
</feature>
<feature type="transmembrane region" description="Helical" evidence="1">
    <location>
        <begin position="277"/>
        <end position="305"/>
    </location>
</feature>
<sequence>MKVNCSKSYDTYLSYTTTNVQQTCLSNAEASIACKDCTCGNSSSYNSQSVQYQFALQNEQSVNNATASSYCSLSKMTKRIETKASKDTIIAVFNNCYNSSFAFLVISGLVILLTSCVGFRGILSLDGFGMFVYAVVALHVLGDVPQSIVAIVFTVYKQGDCDCLISWSKDDFGNLLYPPVNTHGHTILDIVSQYPNVALFLGFAFAHVFISGALLVRIFGFDTQKLCEYPWVKTLLYFFAALLCGVISCLIIFAPFWGACWSNADQLEIGGSNKKAILYTFITGMTCWGLLICSPICVGIGYSIAYGAGCACLNRSTYIASCKKKMYIAKILLDENNQIKQNLSAWLNIHIVTFFKRNQSNDNFH</sequence>
<dbReference type="Proteomes" id="UP000023152">
    <property type="component" value="Unassembled WGS sequence"/>
</dbReference>
<gene>
    <name evidence="2" type="ORF">RFI_40183</name>
</gene>
<comment type="caution">
    <text evidence="2">The sequence shown here is derived from an EMBL/GenBank/DDBJ whole genome shotgun (WGS) entry which is preliminary data.</text>
</comment>
<keyword evidence="1" id="KW-0812">Transmembrane</keyword>
<evidence type="ECO:0008006" key="4">
    <source>
        <dbReference type="Google" id="ProtNLM"/>
    </source>
</evidence>
<keyword evidence="1" id="KW-0472">Membrane</keyword>
<dbReference type="AlphaFoldDB" id="X6L7M0"/>
<dbReference type="EMBL" id="ASPP01050013">
    <property type="protein sequence ID" value="ETN97348.1"/>
    <property type="molecule type" value="Genomic_DNA"/>
</dbReference>
<name>X6L7M0_RETFI</name>
<evidence type="ECO:0000256" key="1">
    <source>
        <dbReference type="SAM" id="Phobius"/>
    </source>
</evidence>